<dbReference type="FunFam" id="1.10.10.10:FF:000279">
    <property type="entry name" value="Transcriptional regulator, ArsR family"/>
    <property type="match status" value="1"/>
</dbReference>
<dbReference type="GO" id="GO:0003700">
    <property type="term" value="F:DNA-binding transcription factor activity"/>
    <property type="evidence" value="ECO:0007669"/>
    <property type="project" value="InterPro"/>
</dbReference>
<dbReference type="InterPro" id="IPR036388">
    <property type="entry name" value="WH-like_DNA-bd_sf"/>
</dbReference>
<dbReference type="GO" id="GO:0003677">
    <property type="term" value="F:DNA binding"/>
    <property type="evidence" value="ECO:0007669"/>
    <property type="project" value="UniProtKB-KW"/>
</dbReference>
<dbReference type="PRINTS" id="PR00778">
    <property type="entry name" value="HTHARSR"/>
</dbReference>
<keyword evidence="2" id="KW-0480">Metal-thiolate cluster</keyword>
<keyword evidence="4" id="KW-0238">DNA-binding</keyword>
<evidence type="ECO:0000259" key="7">
    <source>
        <dbReference type="PROSITE" id="PS50987"/>
    </source>
</evidence>
<dbReference type="CDD" id="cd00090">
    <property type="entry name" value="HTH_ARSR"/>
    <property type="match status" value="1"/>
</dbReference>
<dbReference type="PANTHER" id="PTHR43428">
    <property type="entry name" value="ARSENATE REDUCTASE"/>
    <property type="match status" value="1"/>
</dbReference>
<dbReference type="EMBL" id="PIYS01000029">
    <property type="protein sequence ID" value="PKF70081.1"/>
    <property type="molecule type" value="Genomic_DNA"/>
</dbReference>
<evidence type="ECO:0000256" key="6">
    <source>
        <dbReference type="ARBA" id="ARBA00060178"/>
    </source>
</evidence>
<accession>A0A2I0CLR9</accession>
<keyword evidence="5" id="KW-0804">Transcription</keyword>
<dbReference type="SMART" id="SM00418">
    <property type="entry name" value="HTH_ARSR"/>
    <property type="match status" value="1"/>
</dbReference>
<dbReference type="RefSeq" id="WP_101194263.1">
    <property type="nucleotide sequence ID" value="NZ_PIYS01000029.1"/>
</dbReference>
<dbReference type="InterPro" id="IPR036196">
    <property type="entry name" value="Ptyr_pPase_sf"/>
</dbReference>
<comment type="caution">
    <text evidence="8">The sequence shown here is derived from an EMBL/GenBank/DDBJ whole genome shotgun (WGS) entry which is preliminary data.</text>
</comment>
<keyword evidence="2" id="KW-0479">Metal-binding</keyword>
<evidence type="ECO:0000256" key="2">
    <source>
        <dbReference type="ARBA" id="ARBA00022851"/>
    </source>
</evidence>
<organism evidence="8 9">
    <name type="scientific">Pseudomonas fluvialis</name>
    <dbReference type="NCBI Taxonomy" id="1793966"/>
    <lineage>
        <taxon>Bacteria</taxon>
        <taxon>Pseudomonadati</taxon>
        <taxon>Pseudomonadota</taxon>
        <taxon>Gammaproteobacteria</taxon>
        <taxon>Pseudomonadales</taxon>
        <taxon>Pseudomonadaceae</taxon>
        <taxon>Pseudomonas</taxon>
    </lineage>
</organism>
<evidence type="ECO:0000256" key="4">
    <source>
        <dbReference type="ARBA" id="ARBA00023125"/>
    </source>
</evidence>
<evidence type="ECO:0000313" key="8">
    <source>
        <dbReference type="EMBL" id="PKF70081.1"/>
    </source>
</evidence>
<dbReference type="Pfam" id="PF01451">
    <property type="entry name" value="LMWPc"/>
    <property type="match status" value="1"/>
</dbReference>
<dbReference type="NCBIfam" id="NF007528">
    <property type="entry name" value="PRK10141.1"/>
    <property type="match status" value="1"/>
</dbReference>
<reference evidence="9" key="1">
    <citation type="submission" date="2017-12" db="EMBL/GenBank/DDBJ databases">
        <authorList>
            <person name="Yu X.-Y."/>
        </authorList>
    </citation>
    <scope>NUCLEOTIDE SEQUENCE [LARGE SCALE GENOMIC DNA]</scope>
    <source>
        <strain evidence="9">ZYSR67-Z</strain>
    </source>
</reference>
<dbReference type="PANTHER" id="PTHR43428:SF1">
    <property type="entry name" value="ARSENATE REDUCTASE"/>
    <property type="match status" value="1"/>
</dbReference>
<proteinExistence type="predicted"/>
<evidence type="ECO:0000256" key="1">
    <source>
        <dbReference type="ARBA" id="ARBA00022849"/>
    </source>
</evidence>
<protein>
    <submittedName>
        <fullName evidence="8">ArsR family transcriptional regulator</fullName>
    </submittedName>
</protein>
<dbReference type="AlphaFoldDB" id="A0A2I0CLR9"/>
<dbReference type="Proteomes" id="UP000242861">
    <property type="component" value="Unassembled WGS sequence"/>
</dbReference>
<gene>
    <name evidence="8" type="ORF">CW360_14960</name>
</gene>
<dbReference type="Gene3D" id="1.10.10.10">
    <property type="entry name" value="Winged helix-like DNA-binding domain superfamily/Winged helix DNA-binding domain"/>
    <property type="match status" value="1"/>
</dbReference>
<keyword evidence="3" id="KW-0805">Transcription regulation</keyword>
<dbReference type="InterPro" id="IPR036390">
    <property type="entry name" value="WH_DNA-bd_sf"/>
</dbReference>
<evidence type="ECO:0000313" key="9">
    <source>
        <dbReference type="Proteomes" id="UP000242861"/>
    </source>
</evidence>
<keyword evidence="1" id="KW-0059">Arsenical resistance</keyword>
<dbReference type="InterPro" id="IPR001845">
    <property type="entry name" value="HTH_ArsR_DNA-bd_dom"/>
</dbReference>
<dbReference type="Pfam" id="PF01022">
    <property type="entry name" value="HTH_5"/>
    <property type="match status" value="1"/>
</dbReference>
<feature type="domain" description="HTH arsR-type" evidence="7">
    <location>
        <begin position="141"/>
        <end position="239"/>
    </location>
</feature>
<comment type="function">
    <text evidence="6">Binds arsenite and regulates the expression of arsenic efflux pumps. In vitro, also binds antimony and bismuth, but not arsenate.</text>
</comment>
<sequence length="260" mass="29313">MSQKQRVLFLCVANSSRSQMAEALLRHLDPEHFEAFSAGSAPTQVDERARGALQQLGISCEGLFSKSIEQVAGEPFDYVITLCDKSALECLALPGAGEYIAWNFADPATSTQKDAYRKTLQEIHERIKMFVLIKNRPAAPVAEGGLLSPTELFKCLADETRARIALLVSLEQELCVCELTAALDEAQPKISRHLALLRGSGLLEDRRNGQWVYYRLHPQLPEWASEVLRQTLEHNAEWLRQDVERLWQMRDRPGRKPLCA</sequence>
<dbReference type="SUPFAM" id="SSF52788">
    <property type="entry name" value="Phosphotyrosine protein phosphatases I"/>
    <property type="match status" value="1"/>
</dbReference>
<dbReference type="PROSITE" id="PS50987">
    <property type="entry name" value="HTH_ARSR_2"/>
    <property type="match status" value="1"/>
</dbReference>
<evidence type="ECO:0000256" key="3">
    <source>
        <dbReference type="ARBA" id="ARBA00023015"/>
    </source>
</evidence>
<dbReference type="SMART" id="SM00226">
    <property type="entry name" value="LMWPc"/>
    <property type="match status" value="1"/>
</dbReference>
<dbReference type="CDD" id="cd16345">
    <property type="entry name" value="LMWP_ArsC"/>
    <property type="match status" value="1"/>
</dbReference>
<dbReference type="SUPFAM" id="SSF46785">
    <property type="entry name" value="Winged helix' DNA-binding domain"/>
    <property type="match status" value="1"/>
</dbReference>
<dbReference type="Gene3D" id="3.40.50.2300">
    <property type="match status" value="1"/>
</dbReference>
<dbReference type="InterPro" id="IPR011991">
    <property type="entry name" value="ArsR-like_HTH"/>
</dbReference>
<evidence type="ECO:0000256" key="5">
    <source>
        <dbReference type="ARBA" id="ARBA00023163"/>
    </source>
</evidence>
<dbReference type="GO" id="GO:0046872">
    <property type="term" value="F:metal ion binding"/>
    <property type="evidence" value="ECO:0007669"/>
    <property type="project" value="UniProtKB-KW"/>
</dbReference>
<dbReference type="InterPro" id="IPR023485">
    <property type="entry name" value="Ptyr_pPase"/>
</dbReference>
<name>A0A2I0CLR9_9PSED</name>
<dbReference type="GO" id="GO:0046685">
    <property type="term" value="P:response to arsenic-containing substance"/>
    <property type="evidence" value="ECO:0007669"/>
    <property type="project" value="UniProtKB-KW"/>
</dbReference>
<dbReference type="NCBIfam" id="NF033788">
    <property type="entry name" value="HTH_metalloreg"/>
    <property type="match status" value="1"/>
</dbReference>